<dbReference type="RefSeq" id="WP_279525096.1">
    <property type="nucleotide sequence ID" value="NZ_JARVII010000032.1"/>
</dbReference>
<name>A0AAW6RJL1_9BURK</name>
<dbReference type="InterPro" id="IPR042047">
    <property type="entry name" value="SleB_dom1"/>
</dbReference>
<dbReference type="PRINTS" id="PR00394">
    <property type="entry name" value="RHSPROTEIN"/>
</dbReference>
<comment type="caution">
    <text evidence="1">The sequence shown here is derived from an EMBL/GenBank/DDBJ whole genome shotgun (WGS) entry which is preliminary data.</text>
</comment>
<dbReference type="InterPro" id="IPR022385">
    <property type="entry name" value="Rhs_assc_core"/>
</dbReference>
<reference evidence="1 2" key="1">
    <citation type="submission" date="2023-04" db="EMBL/GenBank/DDBJ databases">
        <title>Ottowia paracancer sp. nov., isolated from human stomach.</title>
        <authorList>
            <person name="Song Y."/>
        </authorList>
    </citation>
    <scope>NUCLEOTIDE SEQUENCE [LARGE SCALE GENOMIC DNA]</scope>
    <source>
        <strain evidence="1 2">10c7w1</strain>
    </source>
</reference>
<dbReference type="PANTHER" id="PTHR32305:SF15">
    <property type="entry name" value="PROTEIN RHSA-RELATED"/>
    <property type="match status" value="1"/>
</dbReference>
<evidence type="ECO:0000313" key="1">
    <source>
        <dbReference type="EMBL" id="MDG9700364.1"/>
    </source>
</evidence>
<accession>A0AAW6RJL1</accession>
<evidence type="ECO:0000313" key="2">
    <source>
        <dbReference type="Proteomes" id="UP001237156"/>
    </source>
</evidence>
<protein>
    <submittedName>
        <fullName evidence="1">RHS repeat-associated core domain-containing protein</fullName>
    </submittedName>
</protein>
<dbReference type="EMBL" id="JARVII010000032">
    <property type="protein sequence ID" value="MDG9700364.1"/>
    <property type="molecule type" value="Genomic_DNA"/>
</dbReference>
<dbReference type="InterPro" id="IPR050708">
    <property type="entry name" value="T6SS_VgrG/RHS"/>
</dbReference>
<dbReference type="AlphaFoldDB" id="A0AAW6RJL1"/>
<dbReference type="Gene3D" id="2.180.10.10">
    <property type="entry name" value="RHS repeat-associated core"/>
    <property type="match status" value="1"/>
</dbReference>
<dbReference type="Proteomes" id="UP001237156">
    <property type="component" value="Unassembled WGS sequence"/>
</dbReference>
<dbReference type="Gene3D" id="1.10.10.2520">
    <property type="entry name" value="Cell wall hydrolase SleB, domain 1"/>
    <property type="match status" value="1"/>
</dbReference>
<proteinExistence type="predicted"/>
<keyword evidence="2" id="KW-1185">Reference proteome</keyword>
<sequence length="342" mass="38428">MKFRHGTNWSNSRHDLFGRRIAKTVKQGGQTKTTYDIYSEQGLMAKADGKGQMTKAYGFNPLAAQQGLWSTDPVWQAETPGGSLTDPKARYDWLHTDHLGTPILATTKEGQVSWKAIAESFGSTQIIEQDIEVNLRFPGQYYDQETQTHDNFHRDYRPNAGRYLQEDPIGLEGGINLFSYVNNNPLLLIDSFGLKGKAKAKADPCPTCDAQLPESPVKEVALTCFAEASYDCDEGDKEKRAITDVIYNRVNANEQMWGYNTVIGVLSKKGQFIGYKSPQYRKAEENSSKLADKECQKLKDCIDAALASSRKVQYEYDGFNQSKGAGRTKICVHYFRIEKAKK</sequence>
<organism evidence="1 2">
    <name type="scientific">Ottowia cancrivicina</name>
    <dbReference type="NCBI Taxonomy" id="3040346"/>
    <lineage>
        <taxon>Bacteria</taxon>
        <taxon>Pseudomonadati</taxon>
        <taxon>Pseudomonadota</taxon>
        <taxon>Betaproteobacteria</taxon>
        <taxon>Burkholderiales</taxon>
        <taxon>Comamonadaceae</taxon>
        <taxon>Ottowia</taxon>
    </lineage>
</organism>
<gene>
    <name evidence="1" type="ORF">QB898_11705</name>
</gene>
<dbReference type="PANTHER" id="PTHR32305">
    <property type="match status" value="1"/>
</dbReference>
<dbReference type="NCBIfam" id="TIGR03696">
    <property type="entry name" value="Rhs_assc_core"/>
    <property type="match status" value="1"/>
</dbReference>